<evidence type="ECO:0000259" key="2">
    <source>
        <dbReference type="PROSITE" id="PS50222"/>
    </source>
</evidence>
<evidence type="ECO:0000313" key="3">
    <source>
        <dbReference type="EMBL" id="KAJ4969579.1"/>
    </source>
</evidence>
<dbReference type="InterPro" id="IPR002048">
    <property type="entry name" value="EF_hand_dom"/>
</dbReference>
<name>A0A9Q0KFY6_9MAGN</name>
<feature type="domain" description="EF-hand" evidence="2">
    <location>
        <begin position="139"/>
        <end position="174"/>
    </location>
</feature>
<evidence type="ECO:0000313" key="4">
    <source>
        <dbReference type="Proteomes" id="UP001141806"/>
    </source>
</evidence>
<dbReference type="GO" id="GO:0005509">
    <property type="term" value="F:calcium ion binding"/>
    <property type="evidence" value="ECO:0007669"/>
    <property type="project" value="InterPro"/>
</dbReference>
<dbReference type="InterPro" id="IPR018247">
    <property type="entry name" value="EF_Hand_1_Ca_BS"/>
</dbReference>
<keyword evidence="1" id="KW-0106">Calcium</keyword>
<dbReference type="Proteomes" id="UP001141806">
    <property type="component" value="Unassembled WGS sequence"/>
</dbReference>
<sequence length="314" mass="36035">MAIAMKKRHRPISATGDSLPWDNDLRQDVEWMMTAFLVVRKVWGGWGKRCGEAWATVPSSLRSKTMKGSAGTSHIYPLLKSFFSNKVGSLFCISSNKYWRLDAKLEKKTVEAIKHRGASGKNTFRSINSIIMRFPQFREELKNIKSMFEQCDEDSNGILDHEELKKCLSKLQLQVTEKEMEELVHSCDFDGNEGMQFNEFIVLFCLIYLLMEPSRSSQTTSKMGSPQLDATFDTIVQAFLFLDKNGDGKLNKNDMVKALNEGTPWEKSPAHITKTRFKEMDWDKKGRISFKEFIFALTNWVGIDSDDEREVPIL</sequence>
<dbReference type="SMART" id="SM00054">
    <property type="entry name" value="EFh"/>
    <property type="match status" value="4"/>
</dbReference>
<dbReference type="AlphaFoldDB" id="A0A9Q0KFY6"/>
<gene>
    <name evidence="3" type="ORF">NE237_016280</name>
</gene>
<dbReference type="SUPFAM" id="SSF47473">
    <property type="entry name" value="EF-hand"/>
    <property type="match status" value="1"/>
</dbReference>
<feature type="domain" description="EF-hand" evidence="2">
    <location>
        <begin position="268"/>
        <end position="303"/>
    </location>
</feature>
<reference evidence="3" key="1">
    <citation type="journal article" date="2023" name="Plant J.">
        <title>The genome of the king protea, Protea cynaroides.</title>
        <authorList>
            <person name="Chang J."/>
            <person name="Duong T.A."/>
            <person name="Schoeman C."/>
            <person name="Ma X."/>
            <person name="Roodt D."/>
            <person name="Barker N."/>
            <person name="Li Z."/>
            <person name="Van de Peer Y."/>
            <person name="Mizrachi E."/>
        </authorList>
    </citation>
    <scope>NUCLEOTIDE SEQUENCE</scope>
    <source>
        <tissue evidence="3">Young leaves</tissue>
    </source>
</reference>
<evidence type="ECO:0000256" key="1">
    <source>
        <dbReference type="ARBA" id="ARBA00022837"/>
    </source>
</evidence>
<dbReference type="OrthoDB" id="26525at2759"/>
<dbReference type="Gene3D" id="1.10.238.10">
    <property type="entry name" value="EF-hand"/>
    <property type="match status" value="2"/>
</dbReference>
<organism evidence="3 4">
    <name type="scientific">Protea cynaroides</name>
    <dbReference type="NCBI Taxonomy" id="273540"/>
    <lineage>
        <taxon>Eukaryota</taxon>
        <taxon>Viridiplantae</taxon>
        <taxon>Streptophyta</taxon>
        <taxon>Embryophyta</taxon>
        <taxon>Tracheophyta</taxon>
        <taxon>Spermatophyta</taxon>
        <taxon>Magnoliopsida</taxon>
        <taxon>Proteales</taxon>
        <taxon>Proteaceae</taxon>
        <taxon>Protea</taxon>
    </lineage>
</organism>
<dbReference type="InterPro" id="IPR052591">
    <property type="entry name" value="CML21-like"/>
</dbReference>
<dbReference type="PANTHER" id="PTHR23064">
    <property type="entry name" value="TROPONIN"/>
    <property type="match status" value="1"/>
</dbReference>
<dbReference type="InterPro" id="IPR011992">
    <property type="entry name" value="EF-hand-dom_pair"/>
</dbReference>
<dbReference type="EMBL" id="JAMYWD010000006">
    <property type="protein sequence ID" value="KAJ4969579.1"/>
    <property type="molecule type" value="Genomic_DNA"/>
</dbReference>
<dbReference type="PROSITE" id="PS50222">
    <property type="entry name" value="EF_HAND_2"/>
    <property type="match status" value="3"/>
</dbReference>
<accession>A0A9Q0KFY6</accession>
<protein>
    <recommendedName>
        <fullName evidence="2">EF-hand domain-containing protein</fullName>
    </recommendedName>
</protein>
<comment type="caution">
    <text evidence="3">The sequence shown here is derived from an EMBL/GenBank/DDBJ whole genome shotgun (WGS) entry which is preliminary data.</text>
</comment>
<proteinExistence type="predicted"/>
<feature type="domain" description="EF-hand" evidence="2">
    <location>
        <begin position="230"/>
        <end position="265"/>
    </location>
</feature>
<dbReference type="Pfam" id="PF13499">
    <property type="entry name" value="EF-hand_7"/>
    <property type="match status" value="2"/>
</dbReference>
<keyword evidence="4" id="KW-1185">Reference proteome</keyword>
<dbReference type="PROSITE" id="PS00018">
    <property type="entry name" value="EF_HAND_1"/>
    <property type="match status" value="2"/>
</dbReference>